<keyword evidence="3" id="KW-1185">Reference proteome</keyword>
<evidence type="ECO:0000256" key="1">
    <source>
        <dbReference type="SAM" id="MobiDB-lite"/>
    </source>
</evidence>
<dbReference type="Proteomes" id="UP000598174">
    <property type="component" value="Unassembled WGS sequence"/>
</dbReference>
<sequence>MSDSKTSVVPVDLTQVWPTGRHVSGANEDLIGFKAPTSDGHGGYTNSDGKPVDEHGNLLPDPNAPKGDPAAPDLRGYDVSPGQMHDAETTILAAMKGQIADFESFRDSAIAKSGWVFWAGKESDTVAVYHQGVPLNPNVKWIGPYDDGSGWYSPYKDPHPDQTAEIQYNQFQLLQGCGGVLELVGEFVGKLNNAAQIYAGADIHSTVPDGTATP</sequence>
<evidence type="ECO:0000313" key="2">
    <source>
        <dbReference type="EMBL" id="GIE15295.1"/>
    </source>
</evidence>
<dbReference type="EMBL" id="BOMM01000064">
    <property type="protein sequence ID" value="GIE15295.1"/>
    <property type="molecule type" value="Genomic_DNA"/>
</dbReference>
<organism evidence="2 3">
    <name type="scientific">Paractinoplanes ferrugineus</name>
    <dbReference type="NCBI Taxonomy" id="113564"/>
    <lineage>
        <taxon>Bacteria</taxon>
        <taxon>Bacillati</taxon>
        <taxon>Actinomycetota</taxon>
        <taxon>Actinomycetes</taxon>
        <taxon>Micromonosporales</taxon>
        <taxon>Micromonosporaceae</taxon>
        <taxon>Paractinoplanes</taxon>
    </lineage>
</organism>
<dbReference type="AlphaFoldDB" id="A0A919J6C5"/>
<protein>
    <submittedName>
        <fullName evidence="2">Uncharacterized protein</fullName>
    </submittedName>
</protein>
<comment type="caution">
    <text evidence="2">The sequence shown here is derived from an EMBL/GenBank/DDBJ whole genome shotgun (WGS) entry which is preliminary data.</text>
</comment>
<gene>
    <name evidence="2" type="ORF">Afe05nite_71350</name>
</gene>
<reference evidence="2" key="1">
    <citation type="submission" date="2021-01" db="EMBL/GenBank/DDBJ databases">
        <title>Whole genome shotgun sequence of Actinoplanes ferrugineus NBRC 15555.</title>
        <authorList>
            <person name="Komaki H."/>
            <person name="Tamura T."/>
        </authorList>
    </citation>
    <scope>NUCLEOTIDE SEQUENCE</scope>
    <source>
        <strain evidence="2">NBRC 15555</strain>
    </source>
</reference>
<proteinExistence type="predicted"/>
<evidence type="ECO:0000313" key="3">
    <source>
        <dbReference type="Proteomes" id="UP000598174"/>
    </source>
</evidence>
<feature type="region of interest" description="Disordered" evidence="1">
    <location>
        <begin position="22"/>
        <end position="73"/>
    </location>
</feature>
<dbReference type="RefSeq" id="WP_203821666.1">
    <property type="nucleotide sequence ID" value="NZ_BAAABP010000080.1"/>
</dbReference>
<name>A0A919J6C5_9ACTN</name>
<accession>A0A919J6C5</accession>